<organism evidence="1 2">
    <name type="scientific">Mycena indigotica</name>
    <dbReference type="NCBI Taxonomy" id="2126181"/>
    <lineage>
        <taxon>Eukaryota</taxon>
        <taxon>Fungi</taxon>
        <taxon>Dikarya</taxon>
        <taxon>Basidiomycota</taxon>
        <taxon>Agaricomycotina</taxon>
        <taxon>Agaricomycetes</taxon>
        <taxon>Agaricomycetidae</taxon>
        <taxon>Agaricales</taxon>
        <taxon>Marasmiineae</taxon>
        <taxon>Mycenaceae</taxon>
        <taxon>Mycena</taxon>
    </lineage>
</organism>
<reference evidence="1" key="1">
    <citation type="submission" date="2020-05" db="EMBL/GenBank/DDBJ databases">
        <title>Mycena genomes resolve the evolution of fungal bioluminescence.</title>
        <authorList>
            <person name="Tsai I.J."/>
        </authorList>
    </citation>
    <scope>NUCLEOTIDE SEQUENCE</scope>
    <source>
        <strain evidence="1">171206Taipei</strain>
    </source>
</reference>
<name>A0A8H6T4Y4_9AGAR</name>
<dbReference type="EMBL" id="JACAZF010000003">
    <property type="protein sequence ID" value="KAF7310331.1"/>
    <property type="molecule type" value="Genomic_DNA"/>
</dbReference>
<dbReference type="AlphaFoldDB" id="A0A8H6T4Y4"/>
<evidence type="ECO:0000313" key="1">
    <source>
        <dbReference type="EMBL" id="KAF7310331.1"/>
    </source>
</evidence>
<proteinExistence type="predicted"/>
<dbReference type="Gene3D" id="3.80.10.10">
    <property type="entry name" value="Ribonuclease Inhibitor"/>
    <property type="match status" value="1"/>
</dbReference>
<dbReference type="GeneID" id="59343412"/>
<sequence length="518" mass="58144">MHQCLENLDVLSQILDHIPVQNRPLLSALARTCRVFEAPALDRLWRTVDLHVLRGLFACFPEGAVETTNEGNRMTVSVPLPRPLVLSDWERFRSYSGRIRGLYVRSDALETYEAALVWLSVRLPWDSLLPRLHALDWIISLTFTPHTHNARSFSAMMRHLRLFLSPSIHRLGLDCMLANEETLSLLPIIAIKVPALGDLRITEVTINPPAPLADQRTISALVKSLPGLRRLHVPVLDHNALDYLGSLSGFSSLSLSTFSADLLPGIQACRFATLTSVKLSSADLATVTHFLHLLPVVQEIFVQLSRGNHTPEDITALFTALTASHSTLSSLWLSLNAALRREDFVTLSRARFPMLHKLLLTCNKIVGLDDAALTQLVIQCPHLRGLHLDEMTKPTTTALTLNVLVSVARWCPALKSITLTLNARSPPALQRRPEDSNAVRPLQHELHDIDFCYSELDNAFTVARFLSGLFPSLVQLQNDWDADVQQPEMLRRWGEVQALLPDLQSIRREEWDWAQPRG</sequence>
<keyword evidence="2" id="KW-1185">Reference proteome</keyword>
<accession>A0A8H6T4Y4</accession>
<dbReference type="RefSeq" id="XP_037223781.1">
    <property type="nucleotide sequence ID" value="XM_037360896.1"/>
</dbReference>
<dbReference type="SUPFAM" id="SSF52047">
    <property type="entry name" value="RNI-like"/>
    <property type="match status" value="1"/>
</dbReference>
<dbReference type="InterPro" id="IPR032675">
    <property type="entry name" value="LRR_dom_sf"/>
</dbReference>
<gene>
    <name evidence="1" type="ORF">MIND_00407200</name>
</gene>
<evidence type="ECO:0000313" key="2">
    <source>
        <dbReference type="Proteomes" id="UP000636479"/>
    </source>
</evidence>
<comment type="caution">
    <text evidence="1">The sequence shown here is derived from an EMBL/GenBank/DDBJ whole genome shotgun (WGS) entry which is preliminary data.</text>
</comment>
<dbReference type="Proteomes" id="UP000636479">
    <property type="component" value="Unassembled WGS sequence"/>
</dbReference>
<evidence type="ECO:0008006" key="3">
    <source>
        <dbReference type="Google" id="ProtNLM"/>
    </source>
</evidence>
<dbReference type="OrthoDB" id="3031760at2759"/>
<protein>
    <recommendedName>
        <fullName evidence="3">F-box domain-containing protein</fullName>
    </recommendedName>
</protein>